<comment type="caution">
    <text evidence="2">The sequence shown here is derived from an EMBL/GenBank/DDBJ whole genome shotgun (WGS) entry which is preliminary data.</text>
</comment>
<dbReference type="PANTHER" id="PTHR43346">
    <property type="entry name" value="LIGAND BINDING DOMAIN PROTEIN, PUTATIVE (AFU_ORTHOLOGUE AFUA_6G14370)-RELATED"/>
    <property type="match status" value="1"/>
</dbReference>
<organism evidence="2 3">
    <name type="scientific">Sedimentibacter hydroxybenzoicus DSM 7310</name>
    <dbReference type="NCBI Taxonomy" id="1123245"/>
    <lineage>
        <taxon>Bacteria</taxon>
        <taxon>Bacillati</taxon>
        <taxon>Bacillota</taxon>
        <taxon>Tissierellia</taxon>
        <taxon>Sedimentibacter</taxon>
    </lineage>
</organism>
<protein>
    <submittedName>
        <fullName evidence="2">Cupin domain-containing protein</fullName>
    </submittedName>
</protein>
<dbReference type="CDD" id="cd02223">
    <property type="entry name" value="cupin_Bh2720-like"/>
    <property type="match status" value="1"/>
</dbReference>
<sequence>MNEYVFPYMPTITKINDYIVHTQNNRVLELTDYGPNPFVINIDEATEQNNNFRTALWTGDNLQLTLMSIPVGEEIGLEMHPDTDQFIRIEDGRGLVLMGDTEDNLDFQEMVYDDFIFIIPAGKWHNLINMGNEPLKLYSVYAPPNHPHGTVHETKAIAEQEETL</sequence>
<dbReference type="Proteomes" id="UP000611629">
    <property type="component" value="Unassembled WGS sequence"/>
</dbReference>
<accession>A0A974GXJ9</accession>
<dbReference type="InterPro" id="IPR052538">
    <property type="entry name" value="Flavonoid_dioxygenase-like"/>
</dbReference>
<dbReference type="PANTHER" id="PTHR43346:SF1">
    <property type="entry name" value="QUERCETIN 2,3-DIOXYGENASE-RELATED"/>
    <property type="match status" value="1"/>
</dbReference>
<dbReference type="InterPro" id="IPR014710">
    <property type="entry name" value="RmlC-like_jellyroll"/>
</dbReference>
<dbReference type="Pfam" id="PF07883">
    <property type="entry name" value="Cupin_2"/>
    <property type="match status" value="1"/>
</dbReference>
<gene>
    <name evidence="2" type="ORF">HZF24_16165</name>
</gene>
<keyword evidence="3" id="KW-1185">Reference proteome</keyword>
<name>A0A974GXJ9_SEDHY</name>
<proteinExistence type="predicted"/>
<dbReference type="Gene3D" id="2.60.120.10">
    <property type="entry name" value="Jelly Rolls"/>
    <property type="match status" value="1"/>
</dbReference>
<dbReference type="InterPro" id="IPR011051">
    <property type="entry name" value="RmlC_Cupin_sf"/>
</dbReference>
<evidence type="ECO:0000313" key="3">
    <source>
        <dbReference type="Proteomes" id="UP000611629"/>
    </source>
</evidence>
<dbReference type="InterPro" id="IPR013096">
    <property type="entry name" value="Cupin_2"/>
</dbReference>
<reference evidence="2" key="1">
    <citation type="submission" date="2020-07" db="EMBL/GenBank/DDBJ databases">
        <title>Genomic analysis of a strain of Sedimentibacter Hydroxybenzoicus DSM7310.</title>
        <authorList>
            <person name="Ma S."/>
        </authorList>
    </citation>
    <scope>NUCLEOTIDE SEQUENCE</scope>
    <source>
        <strain evidence="2">DSM 7310</strain>
    </source>
</reference>
<dbReference type="SUPFAM" id="SSF51182">
    <property type="entry name" value="RmlC-like cupins"/>
    <property type="match status" value="1"/>
</dbReference>
<evidence type="ECO:0000313" key="2">
    <source>
        <dbReference type="EMBL" id="NYB75684.1"/>
    </source>
</evidence>
<dbReference type="EMBL" id="JACBNQ010000026">
    <property type="protein sequence ID" value="NYB75684.1"/>
    <property type="molecule type" value="Genomic_DNA"/>
</dbReference>
<dbReference type="AlphaFoldDB" id="A0A974GXJ9"/>
<evidence type="ECO:0000259" key="1">
    <source>
        <dbReference type="Pfam" id="PF07883"/>
    </source>
</evidence>
<feature type="domain" description="Cupin type-2" evidence="1">
    <location>
        <begin position="66"/>
        <end position="141"/>
    </location>
</feature>